<dbReference type="SMART" id="SM00342">
    <property type="entry name" value="HTH_ARAC"/>
    <property type="match status" value="1"/>
</dbReference>
<dbReference type="InterPro" id="IPR018060">
    <property type="entry name" value="HTH_AraC"/>
</dbReference>
<evidence type="ECO:0000256" key="3">
    <source>
        <dbReference type="ARBA" id="ARBA00023163"/>
    </source>
</evidence>
<accession>A0A9D1JRE6</accession>
<evidence type="ECO:0000259" key="4">
    <source>
        <dbReference type="PROSITE" id="PS01124"/>
    </source>
</evidence>
<proteinExistence type="predicted"/>
<sequence>MDLLDLCRQITSPCVKRLVGDKKLQMRLVCPEYSKSAQEVKTFPDLKKHRIFALCWNLSQDRTLLSAMYPADQPFCYSLTLEGDIKTQLHTHDYIELAYVVQGEFRQKILGKDITFSQGDLCLIDKNCFHQDYIGSTPAVVLFLGIANDMFSEIINENIASGKILSFLNAAILKQKDLRQYLCFHPGPSAAPELEKCLLGLLKELMDNSAGTHYIRKGLLMRIFGILSTRYEFNLSSEQQKARNWLIFQEITQYIRQHYDTVTIQELSRNFHFQEDYFNRIIKNKTGMTYSAYVKNIRLEHAQQLLLNTDMSIEDVASAVGYENRSFFYRIFQEKHHMTPSAFRKQHQP</sequence>
<reference evidence="5" key="2">
    <citation type="journal article" date="2021" name="PeerJ">
        <title>Extensive microbial diversity within the chicken gut microbiome revealed by metagenomics and culture.</title>
        <authorList>
            <person name="Gilroy R."/>
            <person name="Ravi A."/>
            <person name="Getino M."/>
            <person name="Pursley I."/>
            <person name="Horton D.L."/>
            <person name="Alikhan N.F."/>
            <person name="Baker D."/>
            <person name="Gharbi K."/>
            <person name="Hall N."/>
            <person name="Watson M."/>
            <person name="Adriaenssens E.M."/>
            <person name="Foster-Nyarko E."/>
            <person name="Jarju S."/>
            <person name="Secka A."/>
            <person name="Antonio M."/>
            <person name="Oren A."/>
            <person name="Chaudhuri R.R."/>
            <person name="La Ragione R."/>
            <person name="Hildebrand F."/>
            <person name="Pallen M.J."/>
        </authorList>
    </citation>
    <scope>NUCLEOTIDE SEQUENCE</scope>
    <source>
        <strain evidence="5">CHK178-757</strain>
    </source>
</reference>
<organism evidence="5 6">
    <name type="scientific">Candidatus Scybalocola faecigallinarum</name>
    <dbReference type="NCBI Taxonomy" id="2840941"/>
    <lineage>
        <taxon>Bacteria</taxon>
        <taxon>Bacillati</taxon>
        <taxon>Bacillota</taxon>
        <taxon>Clostridia</taxon>
        <taxon>Lachnospirales</taxon>
        <taxon>Lachnospiraceae</taxon>
        <taxon>Lachnospiraceae incertae sedis</taxon>
        <taxon>Candidatus Scybalocola (ex Gilroy et al. 2021)</taxon>
    </lineage>
</organism>
<feature type="domain" description="HTH araC/xylS-type" evidence="4">
    <location>
        <begin position="249"/>
        <end position="346"/>
    </location>
</feature>
<dbReference type="EMBL" id="DVIT01000026">
    <property type="protein sequence ID" value="HIS47265.1"/>
    <property type="molecule type" value="Genomic_DNA"/>
</dbReference>
<dbReference type="PANTHER" id="PTHR43280:SF2">
    <property type="entry name" value="HTH-TYPE TRANSCRIPTIONAL REGULATOR EXSA"/>
    <property type="match status" value="1"/>
</dbReference>
<dbReference type="Proteomes" id="UP000823927">
    <property type="component" value="Unassembled WGS sequence"/>
</dbReference>
<dbReference type="Gene3D" id="1.10.10.60">
    <property type="entry name" value="Homeodomain-like"/>
    <property type="match status" value="2"/>
</dbReference>
<dbReference type="InterPro" id="IPR014710">
    <property type="entry name" value="RmlC-like_jellyroll"/>
</dbReference>
<dbReference type="PANTHER" id="PTHR43280">
    <property type="entry name" value="ARAC-FAMILY TRANSCRIPTIONAL REGULATOR"/>
    <property type="match status" value="1"/>
</dbReference>
<protein>
    <submittedName>
        <fullName evidence="5">Helix-turn-helix domain-containing protein</fullName>
    </submittedName>
</protein>
<dbReference type="InterPro" id="IPR037923">
    <property type="entry name" value="HTH-like"/>
</dbReference>
<evidence type="ECO:0000256" key="1">
    <source>
        <dbReference type="ARBA" id="ARBA00023015"/>
    </source>
</evidence>
<dbReference type="SUPFAM" id="SSF46689">
    <property type="entry name" value="Homeodomain-like"/>
    <property type="match status" value="1"/>
</dbReference>
<dbReference type="InterPro" id="IPR013096">
    <property type="entry name" value="Cupin_2"/>
</dbReference>
<dbReference type="GO" id="GO:0003700">
    <property type="term" value="F:DNA-binding transcription factor activity"/>
    <property type="evidence" value="ECO:0007669"/>
    <property type="project" value="InterPro"/>
</dbReference>
<evidence type="ECO:0000313" key="5">
    <source>
        <dbReference type="EMBL" id="HIS47265.1"/>
    </source>
</evidence>
<reference evidence="5" key="1">
    <citation type="submission" date="2020-10" db="EMBL/GenBank/DDBJ databases">
        <authorList>
            <person name="Gilroy R."/>
        </authorList>
    </citation>
    <scope>NUCLEOTIDE SEQUENCE</scope>
    <source>
        <strain evidence="5">CHK178-757</strain>
    </source>
</reference>
<keyword evidence="1" id="KW-0805">Transcription regulation</keyword>
<keyword evidence="3" id="KW-0804">Transcription</keyword>
<evidence type="ECO:0000313" key="6">
    <source>
        <dbReference type="Proteomes" id="UP000823927"/>
    </source>
</evidence>
<dbReference type="InterPro" id="IPR009057">
    <property type="entry name" value="Homeodomain-like_sf"/>
</dbReference>
<dbReference type="PROSITE" id="PS01124">
    <property type="entry name" value="HTH_ARAC_FAMILY_2"/>
    <property type="match status" value="1"/>
</dbReference>
<name>A0A9D1JRE6_9FIRM</name>
<dbReference type="GO" id="GO:0043565">
    <property type="term" value="F:sequence-specific DNA binding"/>
    <property type="evidence" value="ECO:0007669"/>
    <property type="project" value="InterPro"/>
</dbReference>
<dbReference type="SUPFAM" id="SSF51215">
    <property type="entry name" value="Regulatory protein AraC"/>
    <property type="match status" value="1"/>
</dbReference>
<evidence type="ECO:0000256" key="2">
    <source>
        <dbReference type="ARBA" id="ARBA00023125"/>
    </source>
</evidence>
<dbReference type="Pfam" id="PF12833">
    <property type="entry name" value="HTH_18"/>
    <property type="match status" value="1"/>
</dbReference>
<gene>
    <name evidence="5" type="ORF">IAB46_06855</name>
</gene>
<keyword evidence="2" id="KW-0238">DNA-binding</keyword>
<dbReference type="Gene3D" id="2.60.120.10">
    <property type="entry name" value="Jelly Rolls"/>
    <property type="match status" value="1"/>
</dbReference>
<dbReference type="Pfam" id="PF07883">
    <property type="entry name" value="Cupin_2"/>
    <property type="match status" value="1"/>
</dbReference>
<comment type="caution">
    <text evidence="5">The sequence shown here is derived from an EMBL/GenBank/DDBJ whole genome shotgun (WGS) entry which is preliminary data.</text>
</comment>
<dbReference type="AlphaFoldDB" id="A0A9D1JRE6"/>